<dbReference type="CDD" id="cd00118">
    <property type="entry name" value="LysM"/>
    <property type="match status" value="2"/>
</dbReference>
<feature type="signal peptide" evidence="3">
    <location>
        <begin position="1"/>
        <end position="18"/>
    </location>
</feature>
<dbReference type="eggNOG" id="COG3584">
    <property type="taxonomic scope" value="Bacteria"/>
</dbReference>
<dbReference type="Pfam" id="PF06725">
    <property type="entry name" value="3D"/>
    <property type="match status" value="1"/>
</dbReference>
<reference evidence="5 6" key="1">
    <citation type="journal article" date="2001" name="FEMS Microbiol. Lett.">
        <title>Oceanobacillus iheyensis gen. nov., sp. nov., a deep-sea extremely halotolerant and alkaliphilic species isolated from a depth of 1050 m on the Iheya Ridge.</title>
        <authorList>
            <person name="Lu J."/>
            <person name="Nogi Y."/>
            <person name="Takami H."/>
        </authorList>
    </citation>
    <scope>NUCLEOTIDE SEQUENCE [LARGE SCALE GENOMIC DNA]</scope>
    <source>
        <strain evidence="6">DSM 14371 / CIP 107618 / JCM 11309 / KCTC 3954 / HTE831</strain>
    </source>
</reference>
<dbReference type="KEGG" id="oih:OB3056"/>
<organism evidence="5 6">
    <name type="scientific">Oceanobacillus iheyensis (strain DSM 14371 / CIP 107618 / JCM 11309 / KCTC 3954 / HTE831)</name>
    <dbReference type="NCBI Taxonomy" id="221109"/>
    <lineage>
        <taxon>Bacteria</taxon>
        <taxon>Bacillati</taxon>
        <taxon>Bacillota</taxon>
        <taxon>Bacilli</taxon>
        <taxon>Bacillales</taxon>
        <taxon>Bacillaceae</taxon>
        <taxon>Oceanobacillus</taxon>
    </lineage>
</organism>
<dbReference type="InterPro" id="IPR036908">
    <property type="entry name" value="RlpA-like_sf"/>
</dbReference>
<dbReference type="SUPFAM" id="SSF54106">
    <property type="entry name" value="LysM domain"/>
    <property type="match status" value="2"/>
</dbReference>
<dbReference type="SMART" id="SM00257">
    <property type="entry name" value="LysM"/>
    <property type="match status" value="2"/>
</dbReference>
<dbReference type="Pfam" id="PF01476">
    <property type="entry name" value="LysM"/>
    <property type="match status" value="2"/>
</dbReference>
<feature type="domain" description="LysM" evidence="4">
    <location>
        <begin position="72"/>
        <end position="115"/>
    </location>
</feature>
<keyword evidence="6" id="KW-1185">Reference proteome</keyword>
<dbReference type="InterPro" id="IPR051933">
    <property type="entry name" value="Resuscitation_pf_RpfB"/>
</dbReference>
<dbReference type="InterPro" id="IPR036779">
    <property type="entry name" value="LysM_dom_sf"/>
</dbReference>
<dbReference type="InterPro" id="IPR010611">
    <property type="entry name" value="3D_dom"/>
</dbReference>
<proteinExistence type="predicted"/>
<dbReference type="RefSeq" id="WP_011067452.1">
    <property type="nucleotide sequence ID" value="NC_004193.1"/>
</dbReference>
<dbReference type="PROSITE" id="PS51782">
    <property type="entry name" value="LYSM"/>
    <property type="match status" value="2"/>
</dbReference>
<feature type="compositionally biased region" description="Polar residues" evidence="2">
    <location>
        <begin position="126"/>
        <end position="141"/>
    </location>
</feature>
<gene>
    <name evidence="5" type="ordered locus">OB3056</name>
</gene>
<dbReference type="Gene3D" id="3.10.350.10">
    <property type="entry name" value="LysM domain"/>
    <property type="match status" value="2"/>
</dbReference>
<sequence>MRKLVAALSASIVFTGLAATTVSAESTEHEIKPGESLWEIADQYDTTVEDLIDINDLKSTVIHPKDMVYLNDMYTVERGDTLTSISDELDVKVDKLKDWNNLSTDLIVIGQELSIDGKLDTKANKETQQVSNETPQKEQNTSAQPEAEESNASESTEESAPAGKTISMSSTAYTAKCDGCSGVTYTGVDLNSNPNAKVVAVDPNVIPLGSEVYVEGYGYATAADIGSAINGNKIDLHVPTKEEANNYGVQQVDVTIVE</sequence>
<dbReference type="HOGENOM" id="CLU_053284_0_0_9"/>
<evidence type="ECO:0000259" key="4">
    <source>
        <dbReference type="PROSITE" id="PS51782"/>
    </source>
</evidence>
<evidence type="ECO:0000313" key="5">
    <source>
        <dbReference type="EMBL" id="BAC15012.1"/>
    </source>
</evidence>
<feature type="domain" description="LysM" evidence="4">
    <location>
        <begin position="27"/>
        <end position="70"/>
    </location>
</feature>
<feature type="compositionally biased region" description="Acidic residues" evidence="2">
    <location>
        <begin position="146"/>
        <end position="157"/>
    </location>
</feature>
<dbReference type="PANTHER" id="PTHR39160">
    <property type="entry name" value="CELL WALL-BINDING PROTEIN YOCH"/>
    <property type="match status" value="1"/>
</dbReference>
<evidence type="ECO:0000256" key="3">
    <source>
        <dbReference type="SAM" id="SignalP"/>
    </source>
</evidence>
<keyword evidence="1 3" id="KW-0732">Signal</keyword>
<dbReference type="GO" id="GO:0009254">
    <property type="term" value="P:peptidoglycan turnover"/>
    <property type="evidence" value="ECO:0007669"/>
    <property type="project" value="InterPro"/>
</dbReference>
<accession>Q8EM05</accession>
<reference evidence="5 6" key="2">
    <citation type="journal article" date="2002" name="Nucleic Acids Res.">
        <title>Genome sequence of Oceanobacillus iheyensis isolated from the Iheya Ridge and its unexpected adaptive capabilities to extreme environments.</title>
        <authorList>
            <person name="Takami H."/>
            <person name="Takaki Y."/>
            <person name="Uchiyama I."/>
        </authorList>
    </citation>
    <scope>NUCLEOTIDE SEQUENCE [LARGE SCALE GENOMIC DNA]</scope>
    <source>
        <strain evidence="6">DSM 14371 / CIP 107618 / JCM 11309 / KCTC 3954 / HTE831</strain>
    </source>
</reference>
<dbReference type="InterPro" id="IPR018392">
    <property type="entry name" value="LysM"/>
</dbReference>
<dbReference type="OrthoDB" id="9798935at2"/>
<dbReference type="SUPFAM" id="SSF50685">
    <property type="entry name" value="Barwin-like endoglucanases"/>
    <property type="match status" value="1"/>
</dbReference>
<dbReference type="STRING" id="221109.gene:10735308"/>
<dbReference type="Gene3D" id="2.40.40.10">
    <property type="entry name" value="RlpA-like domain"/>
    <property type="match status" value="1"/>
</dbReference>
<dbReference type="GO" id="GO:0019867">
    <property type="term" value="C:outer membrane"/>
    <property type="evidence" value="ECO:0007669"/>
    <property type="project" value="InterPro"/>
</dbReference>
<dbReference type="EMBL" id="BA000028">
    <property type="protein sequence ID" value="BAC15012.1"/>
    <property type="molecule type" value="Genomic_DNA"/>
</dbReference>
<evidence type="ECO:0000256" key="2">
    <source>
        <dbReference type="SAM" id="MobiDB-lite"/>
    </source>
</evidence>
<name>Q8EM05_OCEIH</name>
<protein>
    <submittedName>
        <fullName evidence="5">Cell wall-binding protein</fullName>
    </submittedName>
</protein>
<dbReference type="AlphaFoldDB" id="Q8EM05"/>
<dbReference type="eggNOG" id="COG1388">
    <property type="taxonomic scope" value="Bacteria"/>
</dbReference>
<dbReference type="CDD" id="cd22786">
    <property type="entry name" value="DPBB_YuiC-like"/>
    <property type="match status" value="1"/>
</dbReference>
<feature type="chain" id="PRO_5038454097" evidence="3">
    <location>
        <begin position="19"/>
        <end position="258"/>
    </location>
</feature>
<evidence type="ECO:0000256" key="1">
    <source>
        <dbReference type="ARBA" id="ARBA00022729"/>
    </source>
</evidence>
<dbReference type="Proteomes" id="UP000000822">
    <property type="component" value="Chromosome"/>
</dbReference>
<dbReference type="GO" id="GO:0004553">
    <property type="term" value="F:hydrolase activity, hydrolyzing O-glycosyl compounds"/>
    <property type="evidence" value="ECO:0007669"/>
    <property type="project" value="InterPro"/>
</dbReference>
<dbReference type="PhylomeDB" id="Q8EM05"/>
<feature type="region of interest" description="Disordered" evidence="2">
    <location>
        <begin position="124"/>
        <end position="166"/>
    </location>
</feature>
<evidence type="ECO:0000313" key="6">
    <source>
        <dbReference type="Proteomes" id="UP000000822"/>
    </source>
</evidence>
<dbReference type="PANTHER" id="PTHR39160:SF6">
    <property type="entry name" value="CELL WALL-BINDING PROTEIN YOCH"/>
    <property type="match status" value="1"/>
</dbReference>